<keyword evidence="3" id="KW-1185">Reference proteome</keyword>
<feature type="transmembrane region" description="Helical" evidence="1">
    <location>
        <begin position="344"/>
        <end position="366"/>
    </location>
</feature>
<feature type="transmembrane region" description="Helical" evidence="1">
    <location>
        <begin position="154"/>
        <end position="173"/>
    </location>
</feature>
<feature type="transmembrane region" description="Helical" evidence="1">
    <location>
        <begin position="320"/>
        <end position="337"/>
    </location>
</feature>
<evidence type="ECO:0008006" key="4">
    <source>
        <dbReference type="Google" id="ProtNLM"/>
    </source>
</evidence>
<dbReference type="Proteomes" id="UP001320513">
    <property type="component" value="Unassembled WGS sequence"/>
</dbReference>
<feature type="transmembrane region" description="Helical" evidence="1">
    <location>
        <begin position="78"/>
        <end position="98"/>
    </location>
</feature>
<sequence>MAGAKSISSSGEAKFLILAGVLYALMHGGILFIPSAVFWDDWVTFETSASVTLENYRQAGAFFNLAGYLHIGLTSLGLWSYKVLTFVLMGGSGFFLNAILKRNGVFGIRARYLVVLLFMLLPFNLARVAMIDFPYSICYALFFAAWLAMDRYRVLAAALFFLSFNSNSLLVFYALPMLDLLYRTQERYTLNGLWRFFISRWELFFIPFLYFGMKTMLFKPEGFYAGYNQGYSLIAIPLAIKAQLKDVVNLKVDFAVMFCMLVPVYYALRRQFFIHRDPVSLINFTVLFGTGFLALVLGGIPYWILGYIPTFLEWTSRHQLLMPLGVALIMTALLTCATERVQRLLISLILSACISYGVVGYVGFYVDWQKQKIILSQFKHDPLVARASFVIIDDQTKQYNAIHRNYRFYEWNGMLTHSLGDESRFAVEVGDVDAYRSGKFDDYFSSLYKAGAHRRRPDERAVVVTLRKGEGDDEERSFTLLPKIVYSSRPLSSEVLNGMNAATRQE</sequence>
<feature type="transmembrane region" description="Helical" evidence="1">
    <location>
        <begin position="280"/>
        <end position="308"/>
    </location>
</feature>
<keyword evidence="1" id="KW-1133">Transmembrane helix</keyword>
<feature type="transmembrane region" description="Helical" evidence="1">
    <location>
        <begin position="110"/>
        <end position="127"/>
    </location>
</feature>
<feature type="transmembrane region" description="Helical" evidence="1">
    <location>
        <begin position="15"/>
        <end position="39"/>
    </location>
</feature>
<evidence type="ECO:0000313" key="3">
    <source>
        <dbReference type="Proteomes" id="UP001320513"/>
    </source>
</evidence>
<feature type="transmembrane region" description="Helical" evidence="1">
    <location>
        <begin position="193"/>
        <end position="211"/>
    </location>
</feature>
<proteinExistence type="predicted"/>
<name>A0ABS9ZIN0_9PSED</name>
<keyword evidence="1" id="KW-0472">Membrane</keyword>
<evidence type="ECO:0000313" key="2">
    <source>
        <dbReference type="EMBL" id="MCI8210395.1"/>
    </source>
</evidence>
<organism evidence="2 3">
    <name type="scientific">Pseudomonas maioricensis</name>
    <dbReference type="NCBI Taxonomy" id="1766623"/>
    <lineage>
        <taxon>Bacteria</taxon>
        <taxon>Pseudomonadati</taxon>
        <taxon>Pseudomonadota</taxon>
        <taxon>Gammaproteobacteria</taxon>
        <taxon>Pseudomonadales</taxon>
        <taxon>Pseudomonadaceae</taxon>
        <taxon>Pseudomonas</taxon>
    </lineage>
</organism>
<gene>
    <name evidence="2" type="ORF">AUC61_12685</name>
</gene>
<dbReference type="EMBL" id="LOHG01000007">
    <property type="protein sequence ID" value="MCI8210395.1"/>
    <property type="molecule type" value="Genomic_DNA"/>
</dbReference>
<keyword evidence="1" id="KW-0812">Transmembrane</keyword>
<protein>
    <recommendedName>
        <fullName evidence="4">Glucosyl transferase GtrII</fullName>
    </recommendedName>
</protein>
<evidence type="ECO:0000256" key="1">
    <source>
        <dbReference type="SAM" id="Phobius"/>
    </source>
</evidence>
<feature type="transmembrane region" description="Helical" evidence="1">
    <location>
        <begin position="252"/>
        <end position="268"/>
    </location>
</feature>
<reference evidence="2 3" key="1">
    <citation type="submission" date="2015-12" db="EMBL/GenBank/DDBJ databases">
        <title>Phylogenomics in the description of a new species in the Pseudomonas syringae group.</title>
        <authorList>
            <person name="Busquets A."/>
            <person name="Gomila M."/>
            <person name="Beiki F."/>
            <person name="Rahimian H."/>
            <person name="Mulet M."/>
            <person name="Sanchez D."/>
            <person name="Garcia-Valdes E."/>
            <person name="Lalucat J."/>
        </authorList>
    </citation>
    <scope>NUCLEOTIDE SEQUENCE [LARGE SCALE GENOMIC DNA]</scope>
    <source>
        <strain evidence="2 3">S25</strain>
    </source>
</reference>
<accession>A0ABS9ZIN0</accession>
<dbReference type="RefSeq" id="WP_243246576.1">
    <property type="nucleotide sequence ID" value="NZ_LOHG01000007.1"/>
</dbReference>
<comment type="caution">
    <text evidence="2">The sequence shown here is derived from an EMBL/GenBank/DDBJ whole genome shotgun (WGS) entry which is preliminary data.</text>
</comment>